<dbReference type="EMBL" id="OX458333">
    <property type="protein sequence ID" value="CAI8836639.1"/>
    <property type="molecule type" value="Genomic_DNA"/>
</dbReference>
<keyword evidence="2" id="KW-1185">Reference proteome</keyword>
<dbReference type="InterPro" id="IPR013382">
    <property type="entry name" value="CRISPR-assoc_prot_Cse2"/>
</dbReference>
<proteinExistence type="predicted"/>
<dbReference type="Proteomes" id="UP001162030">
    <property type="component" value="Chromosome"/>
</dbReference>
<evidence type="ECO:0000313" key="1">
    <source>
        <dbReference type="EMBL" id="CAI8836639.1"/>
    </source>
</evidence>
<dbReference type="NCBIfam" id="TIGR02548">
    <property type="entry name" value="casB_cse2"/>
    <property type="match status" value="1"/>
</dbReference>
<dbReference type="RefSeq" id="WP_317963991.1">
    <property type="nucleotide sequence ID" value="NZ_OX458333.1"/>
</dbReference>
<organism evidence="1 2">
    <name type="scientific">Methylocaldum szegediense</name>
    <dbReference type="NCBI Taxonomy" id="73780"/>
    <lineage>
        <taxon>Bacteria</taxon>
        <taxon>Pseudomonadati</taxon>
        <taxon>Pseudomonadota</taxon>
        <taxon>Gammaproteobacteria</taxon>
        <taxon>Methylococcales</taxon>
        <taxon>Methylococcaceae</taxon>
        <taxon>Methylocaldum</taxon>
    </lineage>
</organism>
<reference evidence="1 2" key="1">
    <citation type="submission" date="2023-03" db="EMBL/GenBank/DDBJ databases">
        <authorList>
            <person name="Pearce D."/>
        </authorList>
    </citation>
    <scope>NUCLEOTIDE SEQUENCE [LARGE SCALE GENOMIC DNA]</scope>
    <source>
        <strain evidence="1">Msz</strain>
    </source>
</reference>
<dbReference type="Gene3D" id="1.10.520.40">
    <property type="entry name" value="CRISPR-associated protein Cse2"/>
    <property type="match status" value="1"/>
</dbReference>
<accession>A0ABM9I1Z2</accession>
<sequence>MTAELPDFVKLREIYDDESFPSGARAELRRVAEPDDLAFTPALYRLFPGERPNDRHLRVAYLLPYAKHAPNAKSLGAQLAEAKVAEARVIQVARAHEPLDIVQLRRLLTQIEAAVDWSDFGRMVWCWKEKDKRKLVEDFYIARFSPAKGDKE</sequence>
<evidence type="ECO:0000313" key="2">
    <source>
        <dbReference type="Proteomes" id="UP001162030"/>
    </source>
</evidence>
<dbReference type="Pfam" id="PF09485">
    <property type="entry name" value="CRISPR_Cse2"/>
    <property type="match status" value="1"/>
</dbReference>
<dbReference type="CDD" id="cd09731">
    <property type="entry name" value="Cse2_I-E"/>
    <property type="match status" value="1"/>
</dbReference>
<dbReference type="InterPro" id="IPR038287">
    <property type="entry name" value="Cse2_sf"/>
</dbReference>
<protein>
    <submittedName>
        <fullName evidence="1">CRISPR system Cascade subunit CasB</fullName>
    </submittedName>
</protein>
<name>A0ABM9I1Z2_9GAMM</name>
<gene>
    <name evidence="1" type="ORF">MSZNOR_2249</name>
</gene>